<reference evidence="1 2" key="1">
    <citation type="submission" date="2021-01" db="EMBL/GenBank/DDBJ databases">
        <title>Genomic Encyclopedia of Type Strains, Phase IV (KMG-IV): sequencing the most valuable type-strain genomes for metagenomic binning, comparative biology and taxonomic classification.</title>
        <authorList>
            <person name="Goeker M."/>
        </authorList>
    </citation>
    <scope>NUCLEOTIDE SEQUENCE [LARGE SCALE GENOMIC DNA]</scope>
    <source>
        <strain evidence="1 2">DSM 25540</strain>
    </source>
</reference>
<evidence type="ECO:0000313" key="1">
    <source>
        <dbReference type="EMBL" id="MBM7635068.1"/>
    </source>
</evidence>
<gene>
    <name evidence="1" type="ORF">JOD17_004211</name>
</gene>
<protein>
    <recommendedName>
        <fullName evidence="3">Peptidyl-prolyl cis-trans isomerase</fullName>
    </recommendedName>
</protein>
<accession>A0ABS2PJR7</accession>
<evidence type="ECO:0008006" key="3">
    <source>
        <dbReference type="Google" id="ProtNLM"/>
    </source>
</evidence>
<keyword evidence="2" id="KW-1185">Reference proteome</keyword>
<dbReference type="RefSeq" id="WP_204699797.1">
    <property type="nucleotide sequence ID" value="NZ_JAFBEC010000023.1"/>
</dbReference>
<dbReference type="EMBL" id="JAFBEC010000023">
    <property type="protein sequence ID" value="MBM7635068.1"/>
    <property type="molecule type" value="Genomic_DNA"/>
</dbReference>
<dbReference type="Proteomes" id="UP000741863">
    <property type="component" value="Unassembled WGS sequence"/>
</dbReference>
<name>A0ABS2PJR7_9BACL</name>
<sequence>MDQHILTLSGESKFTITIDPTVWIFDNRKLDVDQHFNDQSEQDKLEEPEFGPRRWQTNQIRTKKEALIEGSYGMVLKPFIENAEPTEQAKTLVAIRRNGEEYSAPIDVAKEWIAVFSENGQVIKTSGPLHIYYGDGSNRENPITDVVGLRLDA</sequence>
<organism evidence="1 2">
    <name type="scientific">Geomicrobium sediminis</name>
    <dbReference type="NCBI Taxonomy" id="1347788"/>
    <lineage>
        <taxon>Bacteria</taxon>
        <taxon>Bacillati</taxon>
        <taxon>Bacillota</taxon>
        <taxon>Bacilli</taxon>
        <taxon>Bacillales</taxon>
        <taxon>Geomicrobium</taxon>
    </lineage>
</organism>
<evidence type="ECO:0000313" key="2">
    <source>
        <dbReference type="Proteomes" id="UP000741863"/>
    </source>
</evidence>
<proteinExistence type="predicted"/>
<comment type="caution">
    <text evidence="1">The sequence shown here is derived from an EMBL/GenBank/DDBJ whole genome shotgun (WGS) entry which is preliminary data.</text>
</comment>